<dbReference type="GO" id="GO:0035447">
    <property type="term" value="F:mycothiol synthase activity"/>
    <property type="evidence" value="ECO:0007669"/>
    <property type="project" value="UniProtKB-EC"/>
</dbReference>
<dbReference type="InterPro" id="IPR050832">
    <property type="entry name" value="Bact_Acetyltransf"/>
</dbReference>
<dbReference type="RefSeq" id="WP_244685305.1">
    <property type="nucleotide sequence ID" value="NZ_CP095043.1"/>
</dbReference>
<dbReference type="Proteomes" id="UP000831775">
    <property type="component" value="Chromosome"/>
</dbReference>
<evidence type="ECO:0000313" key="7">
    <source>
        <dbReference type="Proteomes" id="UP000831775"/>
    </source>
</evidence>
<dbReference type="EMBL" id="CP095043">
    <property type="protein sequence ID" value="UOQ60004.1"/>
    <property type="molecule type" value="Genomic_DNA"/>
</dbReference>
<gene>
    <name evidence="6" type="primary">mshD</name>
    <name evidence="6" type="ORF">MUN76_13305</name>
</gene>
<dbReference type="SUPFAM" id="SSF55729">
    <property type="entry name" value="Acyl-CoA N-acyltransferases (Nat)"/>
    <property type="match status" value="1"/>
</dbReference>
<dbReference type="InterPro" id="IPR016181">
    <property type="entry name" value="Acyl_CoA_acyltransferase"/>
</dbReference>
<dbReference type="InterPro" id="IPR000182">
    <property type="entry name" value="GNAT_dom"/>
</dbReference>
<evidence type="ECO:0000256" key="1">
    <source>
        <dbReference type="ARBA" id="ARBA00022679"/>
    </source>
</evidence>
<dbReference type="PROSITE" id="PS51186">
    <property type="entry name" value="GNAT"/>
    <property type="match status" value="2"/>
</dbReference>
<sequence>MTTSEPEDRTTQHPVLIATRVEATDASAMRAARALMARAEEHDGLSPVSDQAMLAVAQGQRTLLIFAEPGTDGIAGDGITDDGIDADGIVAAGIVGDGEVDLVVRPDARGRGIGGAALELLLAEAPGELLAWAHGENPAAEALLAHAGFAPVRLLFRMALDPARLPADGLDPLGLRPPEGFTLRAFRAGNAADVDAWVAVNAAAFATHPEQGRMTADDVRLVTEEPWFDPDDLFLLAGPSGALAGSTWVKTIAGEPGEAPECELYAVGVHPEYAGHGLGRFLLDVTLARMAEHRPNRVTLYVDGDNERAVELYRRAGFTVDSRSRQWRRSGTLAQGVRMDA</sequence>
<dbReference type="NCBIfam" id="TIGR03448">
    <property type="entry name" value="mycothiol_MshD"/>
    <property type="match status" value="1"/>
</dbReference>
<dbReference type="EC" id="2.3.1.189" evidence="4"/>
<evidence type="ECO:0000259" key="5">
    <source>
        <dbReference type="PROSITE" id="PS51186"/>
    </source>
</evidence>
<proteinExistence type="predicted"/>
<dbReference type="Pfam" id="PF00583">
    <property type="entry name" value="Acetyltransf_1"/>
    <property type="match status" value="2"/>
</dbReference>
<evidence type="ECO:0000256" key="4">
    <source>
        <dbReference type="NCBIfam" id="TIGR03448"/>
    </source>
</evidence>
<feature type="domain" description="N-acetyltransferase" evidence="5">
    <location>
        <begin position="184"/>
        <end position="341"/>
    </location>
</feature>
<dbReference type="PANTHER" id="PTHR43877:SF1">
    <property type="entry name" value="ACETYLTRANSFERASE"/>
    <property type="match status" value="1"/>
</dbReference>
<organism evidence="6 7">
    <name type="scientific">Leucobacter rhizosphaerae</name>
    <dbReference type="NCBI Taxonomy" id="2932245"/>
    <lineage>
        <taxon>Bacteria</taxon>
        <taxon>Bacillati</taxon>
        <taxon>Actinomycetota</taxon>
        <taxon>Actinomycetes</taxon>
        <taxon>Micrococcales</taxon>
        <taxon>Microbacteriaceae</taxon>
        <taxon>Leucobacter</taxon>
    </lineage>
</organism>
<dbReference type="InterPro" id="IPR017813">
    <property type="entry name" value="Mycothiol_AcTrfase"/>
</dbReference>
<feature type="domain" description="N-acetyltransferase" evidence="5">
    <location>
        <begin position="35"/>
        <end position="168"/>
    </location>
</feature>
<name>A0ABY4FUM2_9MICO</name>
<keyword evidence="7" id="KW-1185">Reference proteome</keyword>
<protein>
    <recommendedName>
        <fullName evidence="4">Mycothiol synthase</fullName>
        <ecNumber evidence="4">2.3.1.189</ecNumber>
    </recommendedName>
</protein>
<evidence type="ECO:0000313" key="6">
    <source>
        <dbReference type="EMBL" id="UOQ60004.1"/>
    </source>
</evidence>
<evidence type="ECO:0000256" key="3">
    <source>
        <dbReference type="ARBA" id="ARBA00023315"/>
    </source>
</evidence>
<evidence type="ECO:0000256" key="2">
    <source>
        <dbReference type="ARBA" id="ARBA00022737"/>
    </source>
</evidence>
<accession>A0ABY4FUM2</accession>
<keyword evidence="3 6" id="KW-0012">Acyltransferase</keyword>
<keyword evidence="1 6" id="KW-0808">Transferase</keyword>
<reference evidence="6 7" key="1">
    <citation type="submission" date="2022-04" db="EMBL/GenBank/DDBJ databases">
        <title>Leucobacter sp. isolated from rhizosphere of onion.</title>
        <authorList>
            <person name="Won M."/>
            <person name="Lee C.-M."/>
            <person name="Woen H.-Y."/>
            <person name="Kwon S.-W."/>
        </authorList>
    </citation>
    <scope>NUCLEOTIDE SEQUENCE [LARGE SCALE GENOMIC DNA]</scope>
    <source>
        <strain evidence="6 7">H25R-14</strain>
    </source>
</reference>
<dbReference type="Gene3D" id="3.40.630.30">
    <property type="match status" value="1"/>
</dbReference>
<keyword evidence="2" id="KW-0677">Repeat</keyword>
<dbReference type="PANTHER" id="PTHR43877">
    <property type="entry name" value="AMINOALKYLPHOSPHONATE N-ACETYLTRANSFERASE-RELATED-RELATED"/>
    <property type="match status" value="1"/>
</dbReference>
<dbReference type="CDD" id="cd04301">
    <property type="entry name" value="NAT_SF"/>
    <property type="match status" value="1"/>
</dbReference>